<gene>
    <name evidence="1" type="ORF">ACH5RR_021213</name>
</gene>
<evidence type="ECO:0000313" key="2">
    <source>
        <dbReference type="Proteomes" id="UP001630127"/>
    </source>
</evidence>
<protein>
    <submittedName>
        <fullName evidence="1">Uncharacterized protein</fullName>
    </submittedName>
</protein>
<evidence type="ECO:0000313" key="1">
    <source>
        <dbReference type="EMBL" id="KAL3518624.1"/>
    </source>
</evidence>
<dbReference type="AlphaFoldDB" id="A0ABD2ZGP2"/>
<name>A0ABD2ZGP2_9GENT</name>
<keyword evidence="2" id="KW-1185">Reference proteome</keyword>
<sequence>MNDFGWSYGFIATLYNDGNYNYRPSDNVVPFYATDATAIPIFSQGGNNDTYFTARFGGVSMPINYNKRIFEEGSGGNQEVFDVPLELILKGKIEPTPKTSLPRIIRWLASPIHVDCEKVKIGISADSSGDTAHVYLGKGSHCNSRWNSLLLA</sequence>
<dbReference type="EMBL" id="JBJUIK010000009">
    <property type="protein sequence ID" value="KAL3518624.1"/>
    <property type="molecule type" value="Genomic_DNA"/>
</dbReference>
<dbReference type="Proteomes" id="UP001630127">
    <property type="component" value="Unassembled WGS sequence"/>
</dbReference>
<accession>A0ABD2ZGP2</accession>
<proteinExistence type="predicted"/>
<comment type="caution">
    <text evidence="1">The sequence shown here is derived from an EMBL/GenBank/DDBJ whole genome shotgun (WGS) entry which is preliminary data.</text>
</comment>
<reference evidence="1 2" key="1">
    <citation type="submission" date="2024-11" db="EMBL/GenBank/DDBJ databases">
        <title>A near-complete genome assembly of Cinchona calisaya.</title>
        <authorList>
            <person name="Lian D.C."/>
            <person name="Zhao X.W."/>
            <person name="Wei L."/>
        </authorList>
    </citation>
    <scope>NUCLEOTIDE SEQUENCE [LARGE SCALE GENOMIC DNA]</scope>
    <source>
        <tissue evidence="1">Nenye</tissue>
    </source>
</reference>
<organism evidence="1 2">
    <name type="scientific">Cinchona calisaya</name>
    <dbReference type="NCBI Taxonomy" id="153742"/>
    <lineage>
        <taxon>Eukaryota</taxon>
        <taxon>Viridiplantae</taxon>
        <taxon>Streptophyta</taxon>
        <taxon>Embryophyta</taxon>
        <taxon>Tracheophyta</taxon>
        <taxon>Spermatophyta</taxon>
        <taxon>Magnoliopsida</taxon>
        <taxon>eudicotyledons</taxon>
        <taxon>Gunneridae</taxon>
        <taxon>Pentapetalae</taxon>
        <taxon>asterids</taxon>
        <taxon>lamiids</taxon>
        <taxon>Gentianales</taxon>
        <taxon>Rubiaceae</taxon>
        <taxon>Cinchonoideae</taxon>
        <taxon>Cinchoneae</taxon>
        <taxon>Cinchona</taxon>
    </lineage>
</organism>